<dbReference type="RefSeq" id="XP_016614712.1">
    <property type="nucleotide sequence ID" value="XM_016768866.1"/>
</dbReference>
<protein>
    <submittedName>
        <fullName evidence="1">Uncharacterized protein</fullName>
    </submittedName>
</protein>
<dbReference type="EMBL" id="KN847000">
    <property type="protein sequence ID" value="KIW88043.1"/>
    <property type="molecule type" value="Genomic_DNA"/>
</dbReference>
<name>A0A0D2H458_CLAB1</name>
<dbReference type="VEuPathDB" id="FungiDB:Z519_11153"/>
<evidence type="ECO:0000313" key="1">
    <source>
        <dbReference type="EMBL" id="KIW88043.1"/>
    </source>
</evidence>
<dbReference type="GeneID" id="27704081"/>
<dbReference type="AlphaFoldDB" id="A0A0D2H458"/>
<dbReference type="OrthoDB" id="10337501at2759"/>
<evidence type="ECO:0000313" key="2">
    <source>
        <dbReference type="Proteomes" id="UP000053789"/>
    </source>
</evidence>
<keyword evidence="2" id="KW-1185">Reference proteome</keyword>
<dbReference type="Proteomes" id="UP000053789">
    <property type="component" value="Unassembled WGS sequence"/>
</dbReference>
<gene>
    <name evidence="1" type="ORF">Z519_11153</name>
</gene>
<proteinExistence type="predicted"/>
<sequence>MDLGTVRDIRDTLKEIYQAVKRWQESGSWHRGITQQIAAFQKSYEVLLLELQLSPPGSNQVKAIEEILAPVHRNVCTLRQTILNQDPNSLSWKFSYTFMSAGPNTEELLRQIDEKTKLAFETLGSTTRVNLFTMNQRFGKQLVQLNRLASESLEVTTETQITTGRIFKQLGINDSASAKRIVNLENQLKKQGKIMEALHARMDQVMELLEERKKSGIPPPPYSQTEGTAQVIEKMLPREEKSEKKQIFSAKATTPALDWTDFLDSGSRFDYIKPGLSSEGAKCKPTTQAFEKLRDNCATKTTKSVAFRSAAEGHGFVFGSDGRLDLEETLKSVNPYPSSVAGSYFSTDVMHYLDVRLLVTKAVELGFLDRADLIQFLDKPWHVMERLDLPLKTPIKPQYALMINSELREEVVQRLTGSVFGGLSKC</sequence>
<accession>A0A0D2H458</accession>
<dbReference type="HOGENOM" id="CLU_052993_0_0_1"/>
<organism evidence="1 2">
    <name type="scientific">Cladophialophora bantiana (strain ATCC 10958 / CBS 173.52 / CDC B-1940 / NIH 8579)</name>
    <name type="common">Xylohypha bantiana</name>
    <dbReference type="NCBI Taxonomy" id="1442370"/>
    <lineage>
        <taxon>Eukaryota</taxon>
        <taxon>Fungi</taxon>
        <taxon>Dikarya</taxon>
        <taxon>Ascomycota</taxon>
        <taxon>Pezizomycotina</taxon>
        <taxon>Eurotiomycetes</taxon>
        <taxon>Chaetothyriomycetidae</taxon>
        <taxon>Chaetothyriales</taxon>
        <taxon>Herpotrichiellaceae</taxon>
        <taxon>Cladophialophora</taxon>
    </lineage>
</organism>
<reference evidence="1" key="1">
    <citation type="submission" date="2015-01" db="EMBL/GenBank/DDBJ databases">
        <title>The Genome Sequence of Cladophialophora bantiana CBS 173.52.</title>
        <authorList>
            <consortium name="The Broad Institute Genomics Platform"/>
            <person name="Cuomo C."/>
            <person name="de Hoog S."/>
            <person name="Gorbushina A."/>
            <person name="Stielow B."/>
            <person name="Teixiera M."/>
            <person name="Abouelleil A."/>
            <person name="Chapman S.B."/>
            <person name="Priest M."/>
            <person name="Young S.K."/>
            <person name="Wortman J."/>
            <person name="Nusbaum C."/>
            <person name="Birren B."/>
        </authorList>
    </citation>
    <scope>NUCLEOTIDE SEQUENCE [LARGE SCALE GENOMIC DNA]</scope>
    <source>
        <strain evidence="1">CBS 173.52</strain>
    </source>
</reference>